<dbReference type="InterPro" id="IPR036291">
    <property type="entry name" value="NAD(P)-bd_dom_sf"/>
</dbReference>
<organism evidence="2 3">
    <name type="scientific">Winogradskyella pulchriflava</name>
    <dbReference type="NCBI Taxonomy" id="1110688"/>
    <lineage>
        <taxon>Bacteria</taxon>
        <taxon>Pseudomonadati</taxon>
        <taxon>Bacteroidota</taxon>
        <taxon>Flavobacteriia</taxon>
        <taxon>Flavobacteriales</taxon>
        <taxon>Flavobacteriaceae</taxon>
        <taxon>Winogradskyella</taxon>
    </lineage>
</organism>
<evidence type="ECO:0000313" key="2">
    <source>
        <dbReference type="EMBL" id="MFC0603404.1"/>
    </source>
</evidence>
<dbReference type="RefSeq" id="WP_386059158.1">
    <property type="nucleotide sequence ID" value="NZ_JBHLTQ010000001.1"/>
</dbReference>
<keyword evidence="3" id="KW-1185">Reference proteome</keyword>
<proteinExistence type="predicted"/>
<evidence type="ECO:0000259" key="1">
    <source>
        <dbReference type="Pfam" id="PF01370"/>
    </source>
</evidence>
<comment type="caution">
    <text evidence="2">The sequence shown here is derived from an EMBL/GenBank/DDBJ whole genome shotgun (WGS) entry which is preliminary data.</text>
</comment>
<name>A0ABV6Q552_9FLAO</name>
<dbReference type="InterPro" id="IPR001509">
    <property type="entry name" value="Epimerase_deHydtase"/>
</dbReference>
<protein>
    <submittedName>
        <fullName evidence="2">NAD-dependent epimerase/dehydratase family protein</fullName>
    </submittedName>
</protein>
<feature type="domain" description="NAD-dependent epimerase/dehydratase" evidence="1">
    <location>
        <begin position="9"/>
        <end position="203"/>
    </location>
</feature>
<accession>A0ABV6Q552</accession>
<dbReference type="Proteomes" id="UP001589832">
    <property type="component" value="Unassembled WGS sequence"/>
</dbReference>
<reference evidence="2 3" key="1">
    <citation type="submission" date="2024-09" db="EMBL/GenBank/DDBJ databases">
        <authorList>
            <person name="Sun Q."/>
            <person name="Mori K."/>
        </authorList>
    </citation>
    <scope>NUCLEOTIDE SEQUENCE [LARGE SCALE GENOMIC DNA]</scope>
    <source>
        <strain evidence="2 3">NCAIM B.02481</strain>
    </source>
</reference>
<sequence>MPLEKRKIFIIGSRGRLAKAIVNYYSENKCYCLEREIYEDWSDESKLPEIRDFFESTIVDESVIFITSGVLNSKADKALLNKVNYHLPWNIIKSLEGLKIKIVTFGTIHEKLADSTNPYVKSKIRLSSKIDSFSSKSTKVFHFQIHTLYGYGYPSDFMFLGQLYNAIKKQEKFNMSSGHQIREYHHLDDVVKSVDIILSKNTQGVIELTNGSGIKLRDLAMGVFKEFNLMHLLNIGNLDIQHKDKFINDYTKNKDIELVDFRNPINGVCDYLRSIL</sequence>
<dbReference type="Pfam" id="PF01370">
    <property type="entry name" value="Epimerase"/>
    <property type="match status" value="1"/>
</dbReference>
<dbReference type="Gene3D" id="3.40.50.720">
    <property type="entry name" value="NAD(P)-binding Rossmann-like Domain"/>
    <property type="match status" value="1"/>
</dbReference>
<dbReference type="SUPFAM" id="SSF51735">
    <property type="entry name" value="NAD(P)-binding Rossmann-fold domains"/>
    <property type="match status" value="1"/>
</dbReference>
<dbReference type="EMBL" id="JBHLTQ010000001">
    <property type="protein sequence ID" value="MFC0603404.1"/>
    <property type="molecule type" value="Genomic_DNA"/>
</dbReference>
<evidence type="ECO:0000313" key="3">
    <source>
        <dbReference type="Proteomes" id="UP001589832"/>
    </source>
</evidence>
<gene>
    <name evidence="2" type="ORF">ACFFGA_02480</name>
</gene>